<evidence type="ECO:0000259" key="9">
    <source>
        <dbReference type="Pfam" id="PF05131"/>
    </source>
</evidence>
<evidence type="ECO:0000256" key="6">
    <source>
        <dbReference type="ARBA" id="ARBA00029433"/>
    </source>
</evidence>
<dbReference type="InterPro" id="IPR007810">
    <property type="entry name" value="Pep3/Vps18_beta-prop"/>
</dbReference>
<dbReference type="GO" id="GO:0007032">
    <property type="term" value="P:endosome organization"/>
    <property type="evidence" value="ECO:0007669"/>
    <property type="project" value="TreeGrafter"/>
</dbReference>
<dbReference type="Pfam" id="PF05131">
    <property type="entry name" value="Pep3_Vps18"/>
    <property type="match status" value="1"/>
</dbReference>
<evidence type="ECO:0000256" key="4">
    <source>
        <dbReference type="ARBA" id="ARBA00022833"/>
    </source>
</evidence>
<dbReference type="InterPro" id="IPR058919">
    <property type="entry name" value="Pep3/Vps18_RING_C"/>
</dbReference>
<dbReference type="GO" id="GO:0030674">
    <property type="term" value="F:protein-macromolecule adaptor activity"/>
    <property type="evidence" value="ECO:0007669"/>
    <property type="project" value="TreeGrafter"/>
</dbReference>
<dbReference type="GO" id="GO:0006904">
    <property type="term" value="P:vesicle docking involved in exocytosis"/>
    <property type="evidence" value="ECO:0007669"/>
    <property type="project" value="TreeGrafter"/>
</dbReference>
<evidence type="ECO:0000259" key="10">
    <source>
        <dbReference type="Pfam" id="PF26148"/>
    </source>
</evidence>
<name>A0A6H0XVA1_9PEZI</name>
<keyword evidence="12" id="KW-1185">Reference proteome</keyword>
<dbReference type="PANTHER" id="PTHR23323">
    <property type="entry name" value="VACUOLAR PROTEIN SORTING-ASSOCIATED PROTEIN"/>
    <property type="match status" value="1"/>
</dbReference>
<dbReference type="CDD" id="cd16462">
    <property type="entry name" value="RING-H2_Pep3p-like"/>
    <property type="match status" value="1"/>
</dbReference>
<feature type="repeat" description="CHCR" evidence="7">
    <location>
        <begin position="620"/>
        <end position="779"/>
    </location>
</feature>
<dbReference type="GO" id="GO:0008270">
    <property type="term" value="F:zinc ion binding"/>
    <property type="evidence" value="ECO:0007669"/>
    <property type="project" value="UniProtKB-KW"/>
</dbReference>
<dbReference type="InterPro" id="IPR000547">
    <property type="entry name" value="Clathrin_H-chain/VPS_repeat"/>
</dbReference>
<feature type="coiled-coil region" evidence="8">
    <location>
        <begin position="809"/>
        <end position="836"/>
    </location>
</feature>
<dbReference type="GO" id="GO:0006886">
    <property type="term" value="P:intracellular protein transport"/>
    <property type="evidence" value="ECO:0007669"/>
    <property type="project" value="UniProtKB-UniRule"/>
</dbReference>
<keyword evidence="5" id="KW-0472">Membrane</keyword>
<dbReference type="Pfam" id="PF26148">
    <property type="entry name" value="VPS18_RING_C"/>
    <property type="match status" value="1"/>
</dbReference>
<evidence type="ECO:0000313" key="11">
    <source>
        <dbReference type="EMBL" id="QIW98584.1"/>
    </source>
</evidence>
<dbReference type="Proteomes" id="UP000503462">
    <property type="component" value="Chromosome 3"/>
</dbReference>
<dbReference type="AlphaFoldDB" id="A0A6H0XVA1"/>
<sequence>MENTSDENSQPIFDVQKVNLQFDVSANFVAAEVANDVLVLALSTGRILRFDLNSPTEIDDIDLPKRPAEIGVIRRLFLDPSASHLIISTALGENFYLHAQSRHPKALSRLKGVQIQCVAWNPSFPTASTREILLGAGDGAIYETYLEPSTEFYRREERYVKNIYHVKDDGVIGIHVDILPARPDLRRILVATRSKLLHFAGGVGRQGQEGSGSIYQRLFEGENPVVHEPDRTGNTGAIAAFETSPNSPNDSVLSGGDEGKEKAFAWLYEQGVFSGSLLSSQADSFSQGRQLFKSARLFPRTKLPQIQSASGRARTTQPSMTSMTMTQFHVLAFVEGRVIAFNRLDDSVIYNQQILEPSQPVLGLFSDHSKSTYWLFTPTEIFEIVVTDESRSVWKIMLDQGKFEAAQRYATTDEQKDAVAAMTGNHLINQGKFLEAASVLGKSSKPFEDVALTFIDRNEYDALRKYLLTKLAALPKTSAMQRTMLASWLVELYMAKLNQLDDSISAKAEVVEGVNVQDNSKQLPVMRKEYQGFAVKYKSDLDRRTTYEIISSHGREQELLYFAQTIEDYSYVLEYWVQRENWTEAMTVLKRQTEPEMFYRYSTVLMTHTPVELTEVLMRQTNLDPKKLIPALLNYNKVLGSSLPLGQNQAIRYLLFCITQHSTEPALHNTLISLYASNPATDEAPLLSYLETQSEAKESNYDADFALRLCIAHKRVRSAVHVYCAMSQYASAVDLALKHDEIELAADVAEHSGSDKVLKKKLWLKVAKKVIGQTKGIKSAMEFLKKCDLLRIEDLIPFFPDFVVIDDFKEEICAALETYSREIDSLKAQMDASAATATSIKTSISELSSRYAIVEPGERCWKCRLPLLMRQFFVFPCQHSFHTDCLGDLVLKAVGMTQAKRIRELQREVGRAVVGGHRREGMVQELDAMVAGACVLCSEMAVKTIDEPFITDNDDVDEWAI</sequence>
<evidence type="ECO:0000256" key="7">
    <source>
        <dbReference type="PROSITE-ProRule" id="PRU01006"/>
    </source>
</evidence>
<evidence type="ECO:0000313" key="12">
    <source>
        <dbReference type="Proteomes" id="UP000503462"/>
    </source>
</evidence>
<evidence type="ECO:0000256" key="5">
    <source>
        <dbReference type="ARBA" id="ARBA00023136"/>
    </source>
</evidence>
<gene>
    <name evidence="11" type="ORF">AMS68_004102</name>
</gene>
<dbReference type="EMBL" id="CP051141">
    <property type="protein sequence ID" value="QIW98584.1"/>
    <property type="molecule type" value="Genomic_DNA"/>
</dbReference>
<comment type="similarity">
    <text evidence="1">Belongs to the VPS18 family.</text>
</comment>
<dbReference type="GO" id="GO:0048284">
    <property type="term" value="P:organelle fusion"/>
    <property type="evidence" value="ECO:0007669"/>
    <property type="project" value="TreeGrafter"/>
</dbReference>
<evidence type="ECO:0000256" key="3">
    <source>
        <dbReference type="ARBA" id="ARBA00022771"/>
    </source>
</evidence>
<keyword evidence="2" id="KW-0479">Metal-binding</keyword>
<organism evidence="11 12">
    <name type="scientific">Peltaster fructicola</name>
    <dbReference type="NCBI Taxonomy" id="286661"/>
    <lineage>
        <taxon>Eukaryota</taxon>
        <taxon>Fungi</taxon>
        <taxon>Dikarya</taxon>
        <taxon>Ascomycota</taxon>
        <taxon>Pezizomycotina</taxon>
        <taxon>Dothideomycetes</taxon>
        <taxon>Dothideomycetes incertae sedis</taxon>
        <taxon>Peltaster</taxon>
    </lineage>
</organism>
<accession>A0A6H0XVA1</accession>
<reference evidence="11 12" key="1">
    <citation type="journal article" date="2016" name="Sci. Rep.">
        <title>Peltaster fructicola genome reveals evolution from an invasive phytopathogen to an ectophytic parasite.</title>
        <authorList>
            <person name="Xu C."/>
            <person name="Chen H."/>
            <person name="Gleason M.L."/>
            <person name="Xu J.R."/>
            <person name="Liu H."/>
            <person name="Zhang R."/>
            <person name="Sun G."/>
        </authorList>
    </citation>
    <scope>NUCLEOTIDE SEQUENCE [LARGE SCALE GENOMIC DNA]</scope>
    <source>
        <strain evidence="11 12">LNHT1506</strain>
    </source>
</reference>
<dbReference type="GO" id="GO:0007033">
    <property type="term" value="P:vacuole organization"/>
    <property type="evidence" value="ECO:0007669"/>
    <property type="project" value="TreeGrafter"/>
</dbReference>
<keyword evidence="8" id="KW-0175">Coiled coil</keyword>
<dbReference type="GO" id="GO:0030897">
    <property type="term" value="C:HOPS complex"/>
    <property type="evidence" value="ECO:0007669"/>
    <property type="project" value="TreeGrafter"/>
</dbReference>
<dbReference type="OrthoDB" id="1845386at2759"/>
<proteinExistence type="inferred from homology"/>
<dbReference type="GO" id="GO:0005768">
    <property type="term" value="C:endosome"/>
    <property type="evidence" value="ECO:0007669"/>
    <property type="project" value="TreeGrafter"/>
</dbReference>
<protein>
    <submittedName>
        <fullName evidence="11">Uncharacterized protein</fullName>
    </submittedName>
</protein>
<evidence type="ECO:0000256" key="2">
    <source>
        <dbReference type="ARBA" id="ARBA00022723"/>
    </source>
</evidence>
<dbReference type="PROSITE" id="PS50236">
    <property type="entry name" value="CHCR"/>
    <property type="match status" value="1"/>
</dbReference>
<evidence type="ECO:0000256" key="1">
    <source>
        <dbReference type="ARBA" id="ARBA00010454"/>
    </source>
</evidence>
<keyword evidence="4" id="KW-0862">Zinc</keyword>
<evidence type="ECO:0000256" key="8">
    <source>
        <dbReference type="SAM" id="Coils"/>
    </source>
</evidence>
<keyword evidence="3" id="KW-0863">Zinc-finger</keyword>
<feature type="domain" description="Pep3/Vps18 RING C-terminal" evidence="10">
    <location>
        <begin position="854"/>
        <end position="943"/>
    </location>
</feature>
<feature type="domain" description="Pep3/Vps18 beta-propeller" evidence="9">
    <location>
        <begin position="11"/>
        <end position="386"/>
    </location>
</feature>
<dbReference type="PANTHER" id="PTHR23323:SF26">
    <property type="entry name" value="VACUOLAR PROTEIN SORTING-ASSOCIATED PROTEIN 18 HOMOLOG"/>
    <property type="match status" value="1"/>
</dbReference>
<comment type="subcellular location">
    <subcellularLocation>
        <location evidence="6">Endomembrane system</location>
        <topology evidence="6">Peripheral membrane protein</topology>
        <orientation evidence="6">Cytoplasmic side</orientation>
    </subcellularLocation>
</comment>